<dbReference type="SUPFAM" id="SSF46894">
    <property type="entry name" value="C-terminal effector domain of the bipartite response regulators"/>
    <property type="match status" value="1"/>
</dbReference>
<name>A0A845MG66_9PROT</name>
<dbReference type="PANTHER" id="PTHR48111">
    <property type="entry name" value="REGULATOR OF RPOS"/>
    <property type="match status" value="1"/>
</dbReference>
<evidence type="ECO:0000313" key="10">
    <source>
        <dbReference type="EMBL" id="MZR22612.1"/>
    </source>
</evidence>
<evidence type="ECO:0000256" key="2">
    <source>
        <dbReference type="ARBA" id="ARBA00023012"/>
    </source>
</evidence>
<dbReference type="PANTHER" id="PTHR48111:SF4">
    <property type="entry name" value="DNA-BINDING DUAL TRANSCRIPTIONAL REGULATOR OMPR"/>
    <property type="match status" value="1"/>
</dbReference>
<evidence type="ECO:0000259" key="8">
    <source>
        <dbReference type="PROSITE" id="PS50110"/>
    </source>
</evidence>
<dbReference type="AlphaFoldDB" id="A0A845MG66"/>
<dbReference type="InterPro" id="IPR036388">
    <property type="entry name" value="WH-like_DNA-bd_sf"/>
</dbReference>
<feature type="DNA-binding region" description="OmpR/PhoB-type" evidence="7">
    <location>
        <begin position="131"/>
        <end position="225"/>
    </location>
</feature>
<dbReference type="PROSITE" id="PS51755">
    <property type="entry name" value="OMPR_PHOB"/>
    <property type="match status" value="1"/>
</dbReference>
<evidence type="ECO:0000256" key="6">
    <source>
        <dbReference type="PROSITE-ProRule" id="PRU00169"/>
    </source>
</evidence>
<dbReference type="Gene3D" id="1.10.10.10">
    <property type="entry name" value="Winged helix-like DNA-binding domain superfamily/Winged helix DNA-binding domain"/>
    <property type="match status" value="1"/>
</dbReference>
<keyword evidence="1 6" id="KW-0597">Phosphoprotein</keyword>
<keyword evidence="4 7" id="KW-0238">DNA-binding</keyword>
<sequence>MDNAPHILVVDDDTRLLSLLKKYLMDNGYRISTATSIDTAETKMTGFFFDLIVLDRMMPGGDGIDLARKMRDGSRANRGIPILMLTAMGDAEDRIIGLEAGVDDYLSKPFEPRELLLRIDAILRRSKTEKQEELRFGAFTFNIERGELLKDGEVINLTSGESVLLKSLAATPGVPISREELSLSSGSQGRAVDVQITRLRRKIEIDPKTPRHLQTVRGEGYVLWAD</sequence>
<evidence type="ECO:0000313" key="11">
    <source>
        <dbReference type="Proteomes" id="UP000445696"/>
    </source>
</evidence>
<keyword evidence="2" id="KW-0902">Two-component regulatory system</keyword>
<dbReference type="InterPro" id="IPR011006">
    <property type="entry name" value="CheY-like_superfamily"/>
</dbReference>
<evidence type="ECO:0000256" key="5">
    <source>
        <dbReference type="ARBA" id="ARBA00023163"/>
    </source>
</evidence>
<dbReference type="InterPro" id="IPR039420">
    <property type="entry name" value="WalR-like"/>
</dbReference>
<proteinExistence type="predicted"/>
<dbReference type="InterPro" id="IPR001789">
    <property type="entry name" value="Sig_transdc_resp-reg_receiver"/>
</dbReference>
<feature type="domain" description="OmpR/PhoB-type" evidence="9">
    <location>
        <begin position="131"/>
        <end position="225"/>
    </location>
</feature>
<dbReference type="CDD" id="cd17574">
    <property type="entry name" value="REC_OmpR"/>
    <property type="match status" value="1"/>
</dbReference>
<dbReference type="Gene3D" id="6.10.250.690">
    <property type="match status" value="1"/>
</dbReference>
<feature type="modified residue" description="4-aspartylphosphate" evidence="6">
    <location>
        <position position="55"/>
    </location>
</feature>
<organism evidence="10 11">
    <name type="scientific">Sneathiella chungangensis</name>
    <dbReference type="NCBI Taxonomy" id="1418234"/>
    <lineage>
        <taxon>Bacteria</taxon>
        <taxon>Pseudomonadati</taxon>
        <taxon>Pseudomonadota</taxon>
        <taxon>Alphaproteobacteria</taxon>
        <taxon>Sneathiellales</taxon>
        <taxon>Sneathiellaceae</taxon>
        <taxon>Sneathiella</taxon>
    </lineage>
</organism>
<evidence type="ECO:0000256" key="7">
    <source>
        <dbReference type="PROSITE-ProRule" id="PRU01091"/>
    </source>
</evidence>
<dbReference type="SMART" id="SM00448">
    <property type="entry name" value="REC"/>
    <property type="match status" value="1"/>
</dbReference>
<dbReference type="SUPFAM" id="SSF52172">
    <property type="entry name" value="CheY-like"/>
    <property type="match status" value="1"/>
</dbReference>
<evidence type="ECO:0000256" key="1">
    <source>
        <dbReference type="ARBA" id="ARBA00022553"/>
    </source>
</evidence>
<dbReference type="GO" id="GO:0032993">
    <property type="term" value="C:protein-DNA complex"/>
    <property type="evidence" value="ECO:0007669"/>
    <property type="project" value="TreeGrafter"/>
</dbReference>
<feature type="domain" description="Response regulatory" evidence="8">
    <location>
        <begin position="6"/>
        <end position="123"/>
    </location>
</feature>
<dbReference type="SMART" id="SM00862">
    <property type="entry name" value="Trans_reg_C"/>
    <property type="match status" value="1"/>
</dbReference>
<keyword evidence="3" id="KW-0805">Transcription regulation</keyword>
<dbReference type="GO" id="GO:0000976">
    <property type="term" value="F:transcription cis-regulatory region binding"/>
    <property type="evidence" value="ECO:0007669"/>
    <property type="project" value="TreeGrafter"/>
</dbReference>
<dbReference type="GO" id="GO:0000156">
    <property type="term" value="F:phosphorelay response regulator activity"/>
    <property type="evidence" value="ECO:0007669"/>
    <property type="project" value="TreeGrafter"/>
</dbReference>
<accession>A0A845MG66</accession>
<keyword evidence="5" id="KW-0804">Transcription</keyword>
<dbReference type="Gene3D" id="3.40.50.2300">
    <property type="match status" value="1"/>
</dbReference>
<dbReference type="InterPro" id="IPR001867">
    <property type="entry name" value="OmpR/PhoB-type_DNA-bd"/>
</dbReference>
<dbReference type="InterPro" id="IPR016032">
    <property type="entry name" value="Sig_transdc_resp-reg_C-effctor"/>
</dbReference>
<keyword evidence="11" id="KW-1185">Reference proteome</keyword>
<dbReference type="Proteomes" id="UP000445696">
    <property type="component" value="Unassembled WGS sequence"/>
</dbReference>
<evidence type="ECO:0000256" key="4">
    <source>
        <dbReference type="ARBA" id="ARBA00023125"/>
    </source>
</evidence>
<dbReference type="EMBL" id="WTVA01000004">
    <property type="protein sequence ID" value="MZR22612.1"/>
    <property type="molecule type" value="Genomic_DNA"/>
</dbReference>
<reference evidence="10 11" key="1">
    <citation type="journal article" date="2014" name="Int. J. Syst. Evol. Microbiol.">
        <title>Sneathiella chungangensis sp. nov., isolated from a marine sand, and emended description of the genus Sneathiella.</title>
        <authorList>
            <person name="Siamphan C."/>
            <person name="Kim H."/>
            <person name="Lee J.S."/>
            <person name="Kim W."/>
        </authorList>
    </citation>
    <scope>NUCLEOTIDE SEQUENCE [LARGE SCALE GENOMIC DNA]</scope>
    <source>
        <strain evidence="10 11">KCTC 32476</strain>
    </source>
</reference>
<gene>
    <name evidence="10" type="ORF">GQF03_09725</name>
</gene>
<dbReference type="CDD" id="cd00383">
    <property type="entry name" value="trans_reg_C"/>
    <property type="match status" value="1"/>
</dbReference>
<protein>
    <submittedName>
        <fullName evidence="10">Response regulator</fullName>
    </submittedName>
</protein>
<dbReference type="GO" id="GO:0005829">
    <property type="term" value="C:cytosol"/>
    <property type="evidence" value="ECO:0007669"/>
    <property type="project" value="TreeGrafter"/>
</dbReference>
<dbReference type="OrthoDB" id="9802426at2"/>
<evidence type="ECO:0000256" key="3">
    <source>
        <dbReference type="ARBA" id="ARBA00023015"/>
    </source>
</evidence>
<dbReference type="Pfam" id="PF00072">
    <property type="entry name" value="Response_reg"/>
    <property type="match status" value="1"/>
</dbReference>
<evidence type="ECO:0000259" key="9">
    <source>
        <dbReference type="PROSITE" id="PS51755"/>
    </source>
</evidence>
<dbReference type="PROSITE" id="PS50110">
    <property type="entry name" value="RESPONSE_REGULATORY"/>
    <property type="match status" value="1"/>
</dbReference>
<dbReference type="GO" id="GO:0006355">
    <property type="term" value="P:regulation of DNA-templated transcription"/>
    <property type="evidence" value="ECO:0007669"/>
    <property type="project" value="InterPro"/>
</dbReference>
<comment type="caution">
    <text evidence="10">The sequence shown here is derived from an EMBL/GenBank/DDBJ whole genome shotgun (WGS) entry which is preliminary data.</text>
</comment>
<dbReference type="Pfam" id="PF00486">
    <property type="entry name" value="Trans_reg_C"/>
    <property type="match status" value="1"/>
</dbReference>